<organism evidence="2 3">
    <name type="scientific">Roseibium porphyridii</name>
    <dbReference type="NCBI Taxonomy" id="2866279"/>
    <lineage>
        <taxon>Bacteria</taxon>
        <taxon>Pseudomonadati</taxon>
        <taxon>Pseudomonadota</taxon>
        <taxon>Alphaproteobacteria</taxon>
        <taxon>Hyphomicrobiales</taxon>
        <taxon>Stappiaceae</taxon>
        <taxon>Roseibium</taxon>
    </lineage>
</organism>
<dbReference type="RefSeq" id="WP_265680235.1">
    <property type="nucleotide sequence ID" value="NZ_CP120863.1"/>
</dbReference>
<gene>
    <name evidence="2" type="ORF">K1718_26690</name>
</gene>
<dbReference type="Proteomes" id="UP001209803">
    <property type="component" value="Chromosome"/>
</dbReference>
<feature type="region of interest" description="Disordered" evidence="1">
    <location>
        <begin position="1"/>
        <end position="20"/>
    </location>
</feature>
<evidence type="ECO:0000256" key="1">
    <source>
        <dbReference type="SAM" id="MobiDB-lite"/>
    </source>
</evidence>
<sequence>MHKRAGFPFATKGSDSNQATSRAVGVDGISGGASNRSIAVLIFKKYRALAASPYQCGG</sequence>
<evidence type="ECO:0000313" key="2">
    <source>
        <dbReference type="EMBL" id="WFE89699.1"/>
    </source>
</evidence>
<accession>A0ABY8F2Q2</accession>
<name>A0ABY8F2Q2_9HYPH</name>
<protein>
    <submittedName>
        <fullName evidence="2">Uncharacterized protein</fullName>
    </submittedName>
</protein>
<evidence type="ECO:0000313" key="3">
    <source>
        <dbReference type="Proteomes" id="UP001209803"/>
    </source>
</evidence>
<dbReference type="EMBL" id="CP120863">
    <property type="protein sequence ID" value="WFE89699.1"/>
    <property type="molecule type" value="Genomic_DNA"/>
</dbReference>
<keyword evidence="3" id="KW-1185">Reference proteome</keyword>
<reference evidence="2 3" key="1">
    <citation type="submission" date="2023-03" db="EMBL/GenBank/DDBJ databases">
        <title>Roseibium porphyridii sp. nov. and Roseibium rhodosorbium sp. nov. isolated from marine algae, Porphyridium cruentum and Rhodosorus marinus, respectively.</title>
        <authorList>
            <person name="Lee M.W."/>
            <person name="Choi B.J."/>
            <person name="Lee J.K."/>
            <person name="Choi D.G."/>
            <person name="Baek J.H."/>
            <person name="Bayburt H."/>
            <person name="Kim J.M."/>
            <person name="Han D.M."/>
            <person name="Kim K.H."/>
            <person name="Jeon C.O."/>
        </authorList>
    </citation>
    <scope>NUCLEOTIDE SEQUENCE [LARGE SCALE GENOMIC DNA]</scope>
    <source>
        <strain evidence="2 3">KMA01</strain>
    </source>
</reference>
<proteinExistence type="predicted"/>